<dbReference type="InterPro" id="IPR039036">
    <property type="entry name" value="Granulin_fam"/>
</dbReference>
<organism evidence="6 7">
    <name type="scientific">Elysia marginata</name>
    <dbReference type="NCBI Taxonomy" id="1093978"/>
    <lineage>
        <taxon>Eukaryota</taxon>
        <taxon>Metazoa</taxon>
        <taxon>Spiralia</taxon>
        <taxon>Lophotrochozoa</taxon>
        <taxon>Mollusca</taxon>
        <taxon>Gastropoda</taxon>
        <taxon>Heterobranchia</taxon>
        <taxon>Euthyneura</taxon>
        <taxon>Panpulmonata</taxon>
        <taxon>Sacoglossa</taxon>
        <taxon>Placobranchoidea</taxon>
        <taxon>Plakobranchidae</taxon>
        <taxon>Elysia</taxon>
    </lineage>
</organism>
<evidence type="ECO:0000313" key="6">
    <source>
        <dbReference type="EMBL" id="GFS07040.1"/>
    </source>
</evidence>
<feature type="domain" description="Granulins" evidence="5">
    <location>
        <begin position="481"/>
        <end position="494"/>
    </location>
</feature>
<protein>
    <submittedName>
        <fullName evidence="6">Granulins-like</fullName>
    </submittedName>
</protein>
<dbReference type="Proteomes" id="UP000762676">
    <property type="component" value="Unassembled WGS sequence"/>
</dbReference>
<dbReference type="PANTHER" id="PTHR12274">
    <property type="entry name" value="GRANULIN"/>
    <property type="match status" value="1"/>
</dbReference>
<evidence type="ECO:0000256" key="3">
    <source>
        <dbReference type="ARBA" id="ARBA00022525"/>
    </source>
</evidence>
<comment type="caution">
    <text evidence="6">The sequence shown here is derived from an EMBL/GenBank/DDBJ whole genome shotgun (WGS) entry which is preliminary data.</text>
</comment>
<dbReference type="InterPro" id="IPR037277">
    <property type="entry name" value="Granulin_sf"/>
</dbReference>
<evidence type="ECO:0000259" key="5">
    <source>
        <dbReference type="PROSITE" id="PS00799"/>
    </source>
</evidence>
<feature type="domain" description="Granulins" evidence="5">
    <location>
        <begin position="249"/>
        <end position="262"/>
    </location>
</feature>
<dbReference type="SMART" id="SM00277">
    <property type="entry name" value="GRAN"/>
    <property type="match status" value="7"/>
</dbReference>
<feature type="domain" description="Granulins" evidence="5">
    <location>
        <begin position="78"/>
        <end position="91"/>
    </location>
</feature>
<comment type="subcellular location">
    <subcellularLocation>
        <location evidence="1">Secreted</location>
    </subcellularLocation>
</comment>
<dbReference type="FunFam" id="2.10.25.160:FF:000001">
    <property type="entry name" value="Granulin precursor"/>
    <property type="match status" value="1"/>
</dbReference>
<keyword evidence="4" id="KW-1015">Disulfide bond</keyword>
<evidence type="ECO:0000256" key="1">
    <source>
        <dbReference type="ARBA" id="ARBA00004613"/>
    </source>
</evidence>
<evidence type="ECO:0000256" key="4">
    <source>
        <dbReference type="ARBA" id="ARBA00023157"/>
    </source>
</evidence>
<feature type="domain" description="Granulins" evidence="5">
    <location>
        <begin position="404"/>
        <end position="417"/>
    </location>
</feature>
<comment type="similarity">
    <text evidence="2">Belongs to the granulin family.</text>
</comment>
<dbReference type="PROSITE" id="PS00799">
    <property type="entry name" value="GRANULINS"/>
    <property type="match status" value="7"/>
</dbReference>
<reference evidence="6 7" key="1">
    <citation type="journal article" date="2021" name="Elife">
        <title>Chloroplast acquisition without the gene transfer in kleptoplastic sea slugs, Plakobranchus ocellatus.</title>
        <authorList>
            <person name="Maeda T."/>
            <person name="Takahashi S."/>
            <person name="Yoshida T."/>
            <person name="Shimamura S."/>
            <person name="Takaki Y."/>
            <person name="Nagai Y."/>
            <person name="Toyoda A."/>
            <person name="Suzuki Y."/>
            <person name="Arimoto A."/>
            <person name="Ishii H."/>
            <person name="Satoh N."/>
            <person name="Nishiyama T."/>
            <person name="Hasebe M."/>
            <person name="Maruyama T."/>
            <person name="Minagawa J."/>
            <person name="Obokata J."/>
            <person name="Shigenobu S."/>
        </authorList>
    </citation>
    <scope>NUCLEOTIDE SEQUENCE [LARGE SCALE GENOMIC DNA]</scope>
</reference>
<evidence type="ECO:0000313" key="7">
    <source>
        <dbReference type="Proteomes" id="UP000762676"/>
    </source>
</evidence>
<dbReference type="Pfam" id="PF00396">
    <property type="entry name" value="Granulin"/>
    <property type="match status" value="7"/>
</dbReference>
<keyword evidence="3" id="KW-0964">Secreted</keyword>
<evidence type="ECO:0000256" key="2">
    <source>
        <dbReference type="ARBA" id="ARBA00010093"/>
    </source>
</evidence>
<gene>
    <name evidence="6" type="ORF">ElyMa_006560200</name>
</gene>
<dbReference type="PANTHER" id="PTHR12274:SF3">
    <property type="entry name" value="PROGRANULIN"/>
    <property type="match status" value="1"/>
</dbReference>
<dbReference type="EMBL" id="BMAT01013176">
    <property type="protein sequence ID" value="GFS07040.1"/>
    <property type="molecule type" value="Genomic_DNA"/>
</dbReference>
<accession>A0AAV4IAX1</accession>
<sequence length="649" mass="68835">MLHKRCYRKSNTYGFPEETSDMALVSHEGLIQQPSKKLRVIKDSLTCPDGSKCPNGQTCCKDSTDAYACCPMPEATCCEDRVHCCPKGYTCDTSKGSCKQGNSSIALAVKEPTFSQVREFSVPEPDVSENNSIPCPGGAVSCPNQYTCCEIQSGGYGCCPMSQAVCCADRIHCCPHNYRCDVQAGTCTKGDKVLAWFSKQPAISKQVAAPLPENKVTCPDRSTCPSGQTCCENRLGHYACCPLPRAVCCSDKMHCCPEDYTCDVGSGTCSQGTDILTWFTKAPSTPAPVVREVTCPDHSTCPSGQTCCADQEGGYSCCPLPQAVCCSDKLHCCPEGYTCDVSAGRCNKGEHVLTFFKKQPSKPVTAAVGDIMCPDQSTCPSESTCCEDEEGHYECCPLPEAVCCSDKLHCCPTGFICDVSAGKCNMSSVVISWFTKQPSKSAPVLRDTTCPDQSTCPSGQTCCEDQQGGYACCPLPQAVCCSDKLHCCPEGYTCDVSAGRLHCCPSGYTCDVSAGRCNKGNEFVALFTKQPAIPALAVNDVVCPDQSSCPSGSTCCETEEGGYGCCPLLNAVCCSDKVHCCPEGYTCDVSQGTCNKGKDTLAFVKKQPATPAPAVSDVTCPDQSVCPSGSTCCLNQQGGYGCCPVPHVR</sequence>
<dbReference type="GO" id="GO:0005576">
    <property type="term" value="C:extracellular region"/>
    <property type="evidence" value="ECO:0007669"/>
    <property type="project" value="UniProtKB-SubCell"/>
</dbReference>
<feature type="domain" description="Granulins" evidence="5">
    <location>
        <begin position="167"/>
        <end position="180"/>
    </location>
</feature>
<dbReference type="SUPFAM" id="SSF57277">
    <property type="entry name" value="Granulin repeat"/>
    <property type="match status" value="8"/>
</dbReference>
<dbReference type="AlphaFoldDB" id="A0AAV4IAX1"/>
<dbReference type="InterPro" id="IPR000118">
    <property type="entry name" value="Granulin"/>
</dbReference>
<dbReference type="Gene3D" id="2.10.25.160">
    <property type="entry name" value="Granulin"/>
    <property type="match status" value="8"/>
</dbReference>
<proteinExistence type="inferred from homology"/>
<feature type="domain" description="Granulins" evidence="5">
    <location>
        <begin position="326"/>
        <end position="339"/>
    </location>
</feature>
<name>A0AAV4IAX1_9GAST</name>
<feature type="domain" description="Granulins" evidence="5">
    <location>
        <begin position="574"/>
        <end position="587"/>
    </location>
</feature>
<keyword evidence="7" id="KW-1185">Reference proteome</keyword>